<dbReference type="VEuPathDB" id="FungiDB:PPTG_03278"/>
<organism evidence="2">
    <name type="scientific">Phytophthora nicotianae</name>
    <name type="common">Potato buckeye rot agent</name>
    <name type="synonym">Phytophthora parasitica</name>
    <dbReference type="NCBI Taxonomy" id="4792"/>
    <lineage>
        <taxon>Eukaryota</taxon>
        <taxon>Sar</taxon>
        <taxon>Stramenopiles</taxon>
        <taxon>Oomycota</taxon>
        <taxon>Peronosporomycetes</taxon>
        <taxon>Peronosporales</taxon>
        <taxon>Peronosporaceae</taxon>
        <taxon>Phytophthora</taxon>
    </lineage>
</organism>
<evidence type="ECO:0000256" key="1">
    <source>
        <dbReference type="SAM" id="MobiDB-lite"/>
    </source>
</evidence>
<proteinExistence type="predicted"/>
<gene>
    <name evidence="2" type="ORF">L915_21922</name>
</gene>
<reference evidence="2" key="1">
    <citation type="submission" date="2013-11" db="EMBL/GenBank/DDBJ databases">
        <title>The Genome Sequence of Phytophthora parasitica CJ02B3.</title>
        <authorList>
            <consortium name="The Broad Institute Genomics Platform"/>
            <person name="Russ C."/>
            <person name="Tyler B."/>
            <person name="Panabieres F."/>
            <person name="Shan W."/>
            <person name="Tripathy S."/>
            <person name="Grunwald N."/>
            <person name="Machado M."/>
            <person name="Johnson C.S."/>
            <person name="Arredondo F."/>
            <person name="Hong C."/>
            <person name="Coffey M."/>
            <person name="Young S.K."/>
            <person name="Zeng Q."/>
            <person name="Gargeya S."/>
            <person name="Fitzgerald M."/>
            <person name="Abouelleil A."/>
            <person name="Alvarado L."/>
            <person name="Chapman S.B."/>
            <person name="Gainer-Dewar J."/>
            <person name="Goldberg J."/>
            <person name="Griggs A."/>
            <person name="Gujja S."/>
            <person name="Hansen M."/>
            <person name="Howarth C."/>
            <person name="Imamovic A."/>
            <person name="Ireland A."/>
            <person name="Larimer J."/>
            <person name="McCowan C."/>
            <person name="Murphy C."/>
            <person name="Pearson M."/>
            <person name="Poon T.W."/>
            <person name="Priest M."/>
            <person name="Roberts A."/>
            <person name="Saif S."/>
            <person name="Shea T."/>
            <person name="Sykes S."/>
            <person name="Wortman J."/>
            <person name="Nusbaum C."/>
            <person name="Birren B."/>
        </authorList>
    </citation>
    <scope>NUCLEOTIDE SEQUENCE [LARGE SCALE GENOMIC DNA]</scope>
    <source>
        <strain evidence="2">CJ02B3</strain>
    </source>
</reference>
<feature type="compositionally biased region" description="Basic and acidic residues" evidence="1">
    <location>
        <begin position="55"/>
        <end position="72"/>
    </location>
</feature>
<accession>W2FLD6</accession>
<name>W2FLD6_PHYNI</name>
<feature type="region of interest" description="Disordered" evidence="1">
    <location>
        <begin position="44"/>
        <end position="72"/>
    </location>
</feature>
<feature type="non-terminal residue" evidence="2">
    <location>
        <position position="1"/>
    </location>
</feature>
<sequence>AAGIVLDEHGDAVTRSESALDGGDCEDYIEAGFERVLASTYTAIGRARNNPESGGVRDSRSKKRAESGRRSSERCYWALDGVERLHCRAEEAVFTGMVILAHCVVNGGGSESERSLAIESD</sequence>
<protein>
    <submittedName>
        <fullName evidence="2">Uncharacterized protein</fullName>
    </submittedName>
</protein>
<dbReference type="EMBL" id="KI690164">
    <property type="protein sequence ID" value="ETK70751.1"/>
    <property type="molecule type" value="Genomic_DNA"/>
</dbReference>
<dbReference type="AlphaFoldDB" id="W2FLD6"/>
<dbReference type="Proteomes" id="UP000053236">
    <property type="component" value="Unassembled WGS sequence"/>
</dbReference>
<evidence type="ECO:0000313" key="2">
    <source>
        <dbReference type="EMBL" id="ETK70751.1"/>
    </source>
</evidence>